<evidence type="ECO:0000259" key="6">
    <source>
        <dbReference type="Pfam" id="PF04893"/>
    </source>
</evidence>
<protein>
    <submittedName>
        <fullName evidence="8">Yip1 domain-containing protein</fullName>
    </submittedName>
</protein>
<evidence type="ECO:0000256" key="1">
    <source>
        <dbReference type="ARBA" id="ARBA00004141"/>
    </source>
</evidence>
<evidence type="ECO:0000256" key="3">
    <source>
        <dbReference type="ARBA" id="ARBA00022989"/>
    </source>
</evidence>
<reference evidence="9" key="1">
    <citation type="submission" date="2016-10" db="EMBL/GenBank/DDBJ databases">
        <authorList>
            <person name="Varghese N."/>
            <person name="Submissions S."/>
        </authorList>
    </citation>
    <scope>NUCLEOTIDE SEQUENCE [LARGE SCALE GENOMIC DNA]</scope>
    <source>
        <strain evidence="9">CGMCC 1.7739</strain>
    </source>
</reference>
<dbReference type="InterPro" id="IPR006977">
    <property type="entry name" value="Yip1_dom"/>
</dbReference>
<comment type="subcellular location">
    <subcellularLocation>
        <location evidence="1">Membrane</location>
        <topology evidence="1">Multi-pass membrane protein</topology>
    </subcellularLocation>
</comment>
<proteinExistence type="predicted"/>
<feature type="domain" description="DUF6199" evidence="7">
    <location>
        <begin position="253"/>
        <end position="311"/>
    </location>
</feature>
<feature type="transmembrane region" description="Helical" evidence="5">
    <location>
        <begin position="192"/>
        <end position="211"/>
    </location>
</feature>
<accession>A0A1I2T0E1</accession>
<evidence type="ECO:0000259" key="7">
    <source>
        <dbReference type="Pfam" id="PF19701"/>
    </source>
</evidence>
<evidence type="ECO:0000313" key="8">
    <source>
        <dbReference type="EMBL" id="SFG58318.1"/>
    </source>
</evidence>
<keyword evidence="4 5" id="KW-0472">Membrane</keyword>
<dbReference type="RefSeq" id="WP_092892626.1">
    <property type="nucleotide sequence ID" value="NZ_FOOQ01000002.1"/>
</dbReference>
<gene>
    <name evidence="8" type="ORF">SAMN04488063_2492</name>
</gene>
<dbReference type="GO" id="GO:0016020">
    <property type="term" value="C:membrane"/>
    <property type="evidence" value="ECO:0007669"/>
    <property type="project" value="UniProtKB-SubCell"/>
</dbReference>
<feature type="transmembrane region" description="Helical" evidence="5">
    <location>
        <begin position="137"/>
        <end position="154"/>
    </location>
</feature>
<dbReference type="OrthoDB" id="116519at2157"/>
<dbReference type="Proteomes" id="UP000198876">
    <property type="component" value="Unassembled WGS sequence"/>
</dbReference>
<dbReference type="STRING" id="553467.SAMN04488063_2492"/>
<dbReference type="Pfam" id="PF04893">
    <property type="entry name" value="Yip1"/>
    <property type="match status" value="1"/>
</dbReference>
<evidence type="ECO:0000256" key="2">
    <source>
        <dbReference type="ARBA" id="ARBA00022692"/>
    </source>
</evidence>
<sequence>MSALPGPLVRLVLPFRADEPANPTLAVLVVLAVAALVAWSVAATVPLFETNVSGTSVIDNPSYPGDVLCENDAFDRTPSGCDEPKTVEKDLGAHAAKTASNLVVPFGLAVVFGWLVAAAVVWSFTGASQGAGTFRDVLSGTAWGLVPFLLPAAARPFLAESAARAFDFPGTLDGVAAGVRAILVGFESEPLALLSFVALAWSAYVVAGGALRTRDVTPGRAALAAFGPAVLLGILSSVGNAVGPVPGEAVGYGVVFALVGALLVGAPRGVIELNKQTELIGFRNTRRVEPEEWYVALHRFGGLALVGLGYALTGSPSLLV</sequence>
<evidence type="ECO:0000313" key="9">
    <source>
        <dbReference type="Proteomes" id="UP000198876"/>
    </source>
</evidence>
<keyword evidence="3 5" id="KW-1133">Transmembrane helix</keyword>
<feature type="transmembrane region" description="Helical" evidence="5">
    <location>
        <begin position="292"/>
        <end position="312"/>
    </location>
</feature>
<keyword evidence="2 5" id="KW-0812">Transmembrane</keyword>
<dbReference type="AlphaFoldDB" id="A0A1I2T0E1"/>
<evidence type="ECO:0000256" key="5">
    <source>
        <dbReference type="SAM" id="Phobius"/>
    </source>
</evidence>
<keyword evidence="9" id="KW-1185">Reference proteome</keyword>
<feature type="transmembrane region" description="Helical" evidence="5">
    <location>
        <begin position="223"/>
        <end position="243"/>
    </location>
</feature>
<dbReference type="EMBL" id="FOOQ01000002">
    <property type="protein sequence ID" value="SFG58318.1"/>
    <property type="molecule type" value="Genomic_DNA"/>
</dbReference>
<dbReference type="Pfam" id="PF19701">
    <property type="entry name" value="DUF6199"/>
    <property type="match status" value="1"/>
</dbReference>
<feature type="transmembrane region" description="Helical" evidence="5">
    <location>
        <begin position="25"/>
        <end position="48"/>
    </location>
</feature>
<dbReference type="InterPro" id="IPR045679">
    <property type="entry name" value="DUF6199"/>
</dbReference>
<organism evidence="8 9">
    <name type="scientific">Halopelagius inordinatus</name>
    <dbReference type="NCBI Taxonomy" id="553467"/>
    <lineage>
        <taxon>Archaea</taxon>
        <taxon>Methanobacteriati</taxon>
        <taxon>Methanobacteriota</taxon>
        <taxon>Stenosarchaea group</taxon>
        <taxon>Halobacteria</taxon>
        <taxon>Halobacteriales</taxon>
        <taxon>Haloferacaceae</taxon>
    </lineage>
</organism>
<feature type="domain" description="Yip1" evidence="6">
    <location>
        <begin position="24"/>
        <end position="235"/>
    </location>
</feature>
<feature type="transmembrane region" description="Helical" evidence="5">
    <location>
        <begin position="249"/>
        <end position="271"/>
    </location>
</feature>
<name>A0A1I2T0E1_9EURY</name>
<feature type="transmembrane region" description="Helical" evidence="5">
    <location>
        <begin position="102"/>
        <end position="125"/>
    </location>
</feature>
<evidence type="ECO:0000256" key="4">
    <source>
        <dbReference type="ARBA" id="ARBA00023136"/>
    </source>
</evidence>